<protein>
    <recommendedName>
        <fullName evidence="3">Isochorismatase-like domain-containing protein</fullName>
    </recommendedName>
</protein>
<organism evidence="4 5">
    <name type="scientific">Talaromyces amestolkiae</name>
    <dbReference type="NCBI Taxonomy" id="1196081"/>
    <lineage>
        <taxon>Eukaryota</taxon>
        <taxon>Fungi</taxon>
        <taxon>Dikarya</taxon>
        <taxon>Ascomycota</taxon>
        <taxon>Pezizomycotina</taxon>
        <taxon>Eurotiomycetes</taxon>
        <taxon>Eurotiomycetidae</taxon>
        <taxon>Eurotiales</taxon>
        <taxon>Trichocomaceae</taxon>
        <taxon>Talaromyces</taxon>
        <taxon>Talaromyces sect. Talaromyces</taxon>
    </lineage>
</organism>
<dbReference type="InterPro" id="IPR000868">
    <property type="entry name" value="Isochorismatase-like_dom"/>
</dbReference>
<accession>A0A364L006</accession>
<dbReference type="SUPFAM" id="SSF52499">
    <property type="entry name" value="Isochorismatase-like hydrolases"/>
    <property type="match status" value="1"/>
</dbReference>
<dbReference type="CDD" id="cd00431">
    <property type="entry name" value="cysteine_hydrolases"/>
    <property type="match status" value="1"/>
</dbReference>
<comment type="caution">
    <text evidence="4">The sequence shown here is derived from an EMBL/GenBank/DDBJ whole genome shotgun (WGS) entry which is preliminary data.</text>
</comment>
<dbReference type="GO" id="GO:0016787">
    <property type="term" value="F:hydrolase activity"/>
    <property type="evidence" value="ECO:0007669"/>
    <property type="project" value="UniProtKB-KW"/>
</dbReference>
<evidence type="ECO:0000313" key="4">
    <source>
        <dbReference type="EMBL" id="RAO69143.1"/>
    </source>
</evidence>
<dbReference type="EMBL" id="MIKG01000009">
    <property type="protein sequence ID" value="RAO69143.1"/>
    <property type="molecule type" value="Genomic_DNA"/>
</dbReference>
<dbReference type="InterPro" id="IPR050272">
    <property type="entry name" value="Isochorismatase-like_hydrls"/>
</dbReference>
<evidence type="ECO:0000313" key="5">
    <source>
        <dbReference type="Proteomes" id="UP000249363"/>
    </source>
</evidence>
<evidence type="ECO:0000256" key="1">
    <source>
        <dbReference type="ARBA" id="ARBA00006336"/>
    </source>
</evidence>
<name>A0A364L006_TALAM</name>
<feature type="domain" description="Isochorismatase-like" evidence="3">
    <location>
        <begin position="7"/>
        <end position="171"/>
    </location>
</feature>
<sequence>MDGTRTTLLLLDFHKFIVSSQPSSGQRALTKAVHLRTWARAQGMLIVHCMIDLRAVTAPERKMATRANGIKTKMSIADPGSRGEPDEIAATSDEYIFWRPPSHVSALGSYGLQEFLHQHGVKSLLLAGFSTSGCVINTAKQAADSGFITTVISDACGDKSEEAHGVIMERLLIGQCHVVEEETFVNAWDGDFAKSTEKIVITSS</sequence>
<dbReference type="PANTHER" id="PTHR43540">
    <property type="entry name" value="PEROXYUREIDOACRYLATE/UREIDOACRYLATE AMIDOHYDROLASE-RELATED"/>
    <property type="match status" value="1"/>
</dbReference>
<dbReference type="GeneID" id="63794371"/>
<comment type="similarity">
    <text evidence="1">Belongs to the isochorismatase family.</text>
</comment>
<dbReference type="AlphaFoldDB" id="A0A364L006"/>
<proteinExistence type="inferred from homology"/>
<keyword evidence="2" id="KW-0378">Hydrolase</keyword>
<reference evidence="4 5" key="1">
    <citation type="journal article" date="2017" name="Biotechnol. Biofuels">
        <title>Differential beta-glucosidase expression as a function of carbon source availability in Talaromyces amestolkiae: a genomic and proteomic approach.</title>
        <authorList>
            <person name="de Eugenio L.I."/>
            <person name="Mendez-Liter J.A."/>
            <person name="Nieto-Dominguez M."/>
            <person name="Alonso L."/>
            <person name="Gil-Munoz J."/>
            <person name="Barriuso J."/>
            <person name="Prieto A."/>
            <person name="Martinez M.J."/>
        </authorList>
    </citation>
    <scope>NUCLEOTIDE SEQUENCE [LARGE SCALE GENOMIC DNA]</scope>
    <source>
        <strain evidence="4 5">CIB</strain>
    </source>
</reference>
<dbReference type="Gene3D" id="3.40.50.850">
    <property type="entry name" value="Isochorismatase-like"/>
    <property type="match status" value="1"/>
</dbReference>
<dbReference type="Pfam" id="PF00857">
    <property type="entry name" value="Isochorismatase"/>
    <property type="match status" value="1"/>
</dbReference>
<dbReference type="PANTHER" id="PTHR43540:SF1">
    <property type="entry name" value="ISOCHORISMATASE HYDROLASE"/>
    <property type="match status" value="1"/>
</dbReference>
<evidence type="ECO:0000259" key="3">
    <source>
        <dbReference type="Pfam" id="PF00857"/>
    </source>
</evidence>
<gene>
    <name evidence="4" type="ORF">BHQ10_005155</name>
</gene>
<keyword evidence="5" id="KW-1185">Reference proteome</keyword>
<dbReference type="OrthoDB" id="1739143at2759"/>
<dbReference type="InterPro" id="IPR036380">
    <property type="entry name" value="Isochorismatase-like_sf"/>
</dbReference>
<dbReference type="RefSeq" id="XP_040733659.1">
    <property type="nucleotide sequence ID" value="XM_040877600.1"/>
</dbReference>
<dbReference type="Proteomes" id="UP000249363">
    <property type="component" value="Unassembled WGS sequence"/>
</dbReference>
<evidence type="ECO:0000256" key="2">
    <source>
        <dbReference type="ARBA" id="ARBA00022801"/>
    </source>
</evidence>